<proteinExistence type="predicted"/>
<gene>
    <name evidence="2" type="ORF">MRATA1EN1_LOCUS2853</name>
</gene>
<evidence type="ECO:0000313" key="2">
    <source>
        <dbReference type="EMBL" id="CAI9153891.1"/>
    </source>
</evidence>
<evidence type="ECO:0000313" key="3">
    <source>
        <dbReference type="Proteomes" id="UP001176941"/>
    </source>
</evidence>
<evidence type="ECO:0000256" key="1">
    <source>
        <dbReference type="SAM" id="MobiDB-lite"/>
    </source>
</evidence>
<dbReference type="EMBL" id="OX459947">
    <property type="protein sequence ID" value="CAI9153891.1"/>
    <property type="molecule type" value="Genomic_DNA"/>
</dbReference>
<feature type="compositionally biased region" description="Basic residues" evidence="1">
    <location>
        <begin position="98"/>
        <end position="114"/>
    </location>
</feature>
<feature type="region of interest" description="Disordered" evidence="1">
    <location>
        <begin position="36"/>
        <end position="128"/>
    </location>
</feature>
<dbReference type="Proteomes" id="UP001176941">
    <property type="component" value="Chromosome 11"/>
</dbReference>
<sequence length="128" mass="14120">MEKILVLRSTEMTDRSFCPIFFPFLLKGDILKARLSSARKEPGSLNRGAFREDGFRAPSGEQQGAGEYLRLGGRVGSGSWRHSTSQTLAHGPVLRAQSHGRKGQNDRRAKRGRTGKAVSALHQRTKGM</sequence>
<protein>
    <submittedName>
        <fullName evidence="2">Uncharacterized protein</fullName>
    </submittedName>
</protein>
<organism evidence="2 3">
    <name type="scientific">Rangifer tarandus platyrhynchus</name>
    <name type="common">Svalbard reindeer</name>
    <dbReference type="NCBI Taxonomy" id="3082113"/>
    <lineage>
        <taxon>Eukaryota</taxon>
        <taxon>Metazoa</taxon>
        <taxon>Chordata</taxon>
        <taxon>Craniata</taxon>
        <taxon>Vertebrata</taxon>
        <taxon>Euteleostomi</taxon>
        <taxon>Mammalia</taxon>
        <taxon>Eutheria</taxon>
        <taxon>Laurasiatheria</taxon>
        <taxon>Artiodactyla</taxon>
        <taxon>Ruminantia</taxon>
        <taxon>Pecora</taxon>
        <taxon>Cervidae</taxon>
        <taxon>Odocoileinae</taxon>
        <taxon>Rangifer</taxon>
    </lineage>
</organism>
<reference evidence="2" key="1">
    <citation type="submission" date="2023-04" db="EMBL/GenBank/DDBJ databases">
        <authorList>
            <consortium name="ELIXIR-Norway"/>
        </authorList>
    </citation>
    <scope>NUCLEOTIDE SEQUENCE [LARGE SCALE GENOMIC DNA]</scope>
</reference>
<keyword evidence="3" id="KW-1185">Reference proteome</keyword>
<accession>A0ABN8Y0E7</accession>
<name>A0ABN8Y0E7_RANTA</name>